<sequence>MTIFGEMLIKFIETLTIFYETLINFIEALVISVIMSPTQNPRQTRRGFVCPYEFRFIPAVPGTDWIYRLSNRGAVLNRRAHAAAVRMIDGIM</sequence>
<reference evidence="3" key="1">
    <citation type="submission" date="2016-10" db="EMBL/GenBank/DDBJ databases">
        <authorList>
            <person name="Varghese N."/>
            <person name="Submissions S."/>
        </authorList>
    </citation>
    <scope>NUCLEOTIDE SEQUENCE [LARGE SCALE GENOMIC DNA]</scope>
    <source>
        <strain evidence="3">CGMCC 1.6763</strain>
    </source>
</reference>
<name>A0A1H7B4E2_9BACL</name>
<gene>
    <name evidence="2" type="ORF">SAMN04488127_2508</name>
</gene>
<evidence type="ECO:0000256" key="1">
    <source>
        <dbReference type="SAM" id="Phobius"/>
    </source>
</evidence>
<evidence type="ECO:0000313" key="2">
    <source>
        <dbReference type="EMBL" id="SEJ69130.1"/>
    </source>
</evidence>
<keyword evidence="3" id="KW-1185">Reference proteome</keyword>
<keyword evidence="1" id="KW-0472">Membrane</keyword>
<organism evidence="2 3">
    <name type="scientific">Bhargavaea ginsengi</name>
    <dbReference type="NCBI Taxonomy" id="426757"/>
    <lineage>
        <taxon>Bacteria</taxon>
        <taxon>Bacillati</taxon>
        <taxon>Bacillota</taxon>
        <taxon>Bacilli</taxon>
        <taxon>Bacillales</taxon>
        <taxon>Caryophanaceae</taxon>
        <taxon>Bhargavaea</taxon>
    </lineage>
</organism>
<keyword evidence="1" id="KW-1133">Transmembrane helix</keyword>
<dbReference type="EMBL" id="FNZF01000005">
    <property type="protein sequence ID" value="SEJ69130.1"/>
    <property type="molecule type" value="Genomic_DNA"/>
</dbReference>
<dbReference type="STRING" id="426757.SAMN04488127_2508"/>
<protein>
    <submittedName>
        <fullName evidence="2">Uncharacterized protein</fullName>
    </submittedName>
</protein>
<feature type="transmembrane region" description="Helical" evidence="1">
    <location>
        <begin position="17"/>
        <end position="36"/>
    </location>
</feature>
<proteinExistence type="predicted"/>
<dbReference type="AlphaFoldDB" id="A0A1H7B4E2"/>
<keyword evidence="1" id="KW-0812">Transmembrane</keyword>
<dbReference type="Proteomes" id="UP000199200">
    <property type="component" value="Unassembled WGS sequence"/>
</dbReference>
<accession>A0A1H7B4E2</accession>
<evidence type="ECO:0000313" key="3">
    <source>
        <dbReference type="Proteomes" id="UP000199200"/>
    </source>
</evidence>